<evidence type="ECO:0000313" key="1">
    <source>
        <dbReference type="EMBL" id="KAH6932928.1"/>
    </source>
</evidence>
<keyword evidence="2" id="KW-1185">Reference proteome</keyword>
<evidence type="ECO:0000313" key="2">
    <source>
        <dbReference type="Proteomes" id="UP000821845"/>
    </source>
</evidence>
<name>A0ACB7SGR5_HYAAI</name>
<dbReference type="EMBL" id="CM023484">
    <property type="protein sequence ID" value="KAH6932928.1"/>
    <property type="molecule type" value="Genomic_DNA"/>
</dbReference>
<reference evidence="1" key="1">
    <citation type="submission" date="2020-05" db="EMBL/GenBank/DDBJ databases">
        <title>Large-scale comparative analyses of tick genomes elucidate their genetic diversity and vector capacities.</title>
        <authorList>
            <person name="Jia N."/>
            <person name="Wang J."/>
            <person name="Shi W."/>
            <person name="Du L."/>
            <person name="Sun Y."/>
            <person name="Zhan W."/>
            <person name="Jiang J."/>
            <person name="Wang Q."/>
            <person name="Zhang B."/>
            <person name="Ji P."/>
            <person name="Sakyi L.B."/>
            <person name="Cui X."/>
            <person name="Yuan T."/>
            <person name="Jiang B."/>
            <person name="Yang W."/>
            <person name="Lam T.T.-Y."/>
            <person name="Chang Q."/>
            <person name="Ding S."/>
            <person name="Wang X."/>
            <person name="Zhu J."/>
            <person name="Ruan X."/>
            <person name="Zhao L."/>
            <person name="Wei J."/>
            <person name="Que T."/>
            <person name="Du C."/>
            <person name="Cheng J."/>
            <person name="Dai P."/>
            <person name="Han X."/>
            <person name="Huang E."/>
            <person name="Gao Y."/>
            <person name="Liu J."/>
            <person name="Shao H."/>
            <person name="Ye R."/>
            <person name="Li L."/>
            <person name="Wei W."/>
            <person name="Wang X."/>
            <person name="Wang C."/>
            <person name="Yang T."/>
            <person name="Huo Q."/>
            <person name="Li W."/>
            <person name="Guo W."/>
            <person name="Chen H."/>
            <person name="Zhou L."/>
            <person name="Ni X."/>
            <person name="Tian J."/>
            <person name="Zhou Y."/>
            <person name="Sheng Y."/>
            <person name="Liu T."/>
            <person name="Pan Y."/>
            <person name="Xia L."/>
            <person name="Li J."/>
            <person name="Zhao F."/>
            <person name="Cao W."/>
        </authorList>
    </citation>
    <scope>NUCLEOTIDE SEQUENCE</scope>
    <source>
        <strain evidence="1">Hyas-2018</strain>
    </source>
</reference>
<comment type="caution">
    <text evidence="1">The sequence shown here is derived from an EMBL/GenBank/DDBJ whole genome shotgun (WGS) entry which is preliminary data.</text>
</comment>
<dbReference type="Proteomes" id="UP000821845">
    <property type="component" value="Chromosome 4"/>
</dbReference>
<protein>
    <submittedName>
        <fullName evidence="1">Uncharacterized protein</fullName>
    </submittedName>
</protein>
<sequence length="148" mass="15881">MLTPNRTRAFEKSRAGMAAAAATGAREACARCEVRGEGAASTRPSVYKAGREVPLPKGSGARLTRPHRGTRRRQRMCALGRPSAAGMPAARCARSGRPSCRSRSPCTLPEPKEGSLPGSRATTRPAALANRRSAPPERRQQRKHVREA</sequence>
<gene>
    <name evidence="1" type="ORF">HPB50_010694</name>
</gene>
<organism evidence="1 2">
    <name type="scientific">Hyalomma asiaticum</name>
    <name type="common">Tick</name>
    <dbReference type="NCBI Taxonomy" id="266040"/>
    <lineage>
        <taxon>Eukaryota</taxon>
        <taxon>Metazoa</taxon>
        <taxon>Ecdysozoa</taxon>
        <taxon>Arthropoda</taxon>
        <taxon>Chelicerata</taxon>
        <taxon>Arachnida</taxon>
        <taxon>Acari</taxon>
        <taxon>Parasitiformes</taxon>
        <taxon>Ixodida</taxon>
        <taxon>Ixodoidea</taxon>
        <taxon>Ixodidae</taxon>
        <taxon>Hyalomminae</taxon>
        <taxon>Hyalomma</taxon>
    </lineage>
</organism>
<accession>A0ACB7SGR5</accession>
<proteinExistence type="predicted"/>